<protein>
    <submittedName>
        <fullName evidence="1">Uncharacterized protein</fullName>
    </submittedName>
</protein>
<dbReference type="EMBL" id="CADCUC010000575">
    <property type="protein sequence ID" value="CAA9357590.1"/>
    <property type="molecule type" value="Genomic_DNA"/>
</dbReference>
<gene>
    <name evidence="1" type="ORF">AVDCRST_MAG90-2747</name>
</gene>
<accession>A0A6J4MEK9</accession>
<feature type="non-terminal residue" evidence="1">
    <location>
        <position position="22"/>
    </location>
</feature>
<reference evidence="1" key="1">
    <citation type="submission" date="2020-02" db="EMBL/GenBank/DDBJ databases">
        <authorList>
            <person name="Meier V. D."/>
        </authorList>
    </citation>
    <scope>NUCLEOTIDE SEQUENCE</scope>
    <source>
        <strain evidence="1">AVDCRST_MAG90</strain>
    </source>
</reference>
<name>A0A6J4MEK9_9HYPH</name>
<proteinExistence type="predicted"/>
<sequence length="22" mass="2404">MAAAYLLFIYEGLGFTEGATKH</sequence>
<organism evidence="1">
    <name type="scientific">uncultured Microvirga sp</name>
    <dbReference type="NCBI Taxonomy" id="412392"/>
    <lineage>
        <taxon>Bacteria</taxon>
        <taxon>Pseudomonadati</taxon>
        <taxon>Pseudomonadota</taxon>
        <taxon>Alphaproteobacteria</taxon>
        <taxon>Hyphomicrobiales</taxon>
        <taxon>Methylobacteriaceae</taxon>
        <taxon>Microvirga</taxon>
        <taxon>environmental samples</taxon>
    </lineage>
</organism>
<evidence type="ECO:0000313" key="1">
    <source>
        <dbReference type="EMBL" id="CAA9357590.1"/>
    </source>
</evidence>
<dbReference type="AlphaFoldDB" id="A0A6J4MEK9"/>